<comment type="caution">
    <text evidence="2">The sequence shown here is derived from an EMBL/GenBank/DDBJ whole genome shotgun (WGS) entry which is preliminary data.</text>
</comment>
<evidence type="ECO:0000313" key="2">
    <source>
        <dbReference type="EMBL" id="GAA1744480.1"/>
    </source>
</evidence>
<sequence length="203" mass="22181">MTTPLSADLFDDVCDFVTAEVMAGYLPTEAIVDEALARFGQNSSDHDRLRRAATSVAERAMVAHREAQQAWPTPTDCERLDAAFAALDNVGVVARQHYSCCGTCGADEIRAELQQAHKAGRPARGYTFFHVQDTAHAMSGEGLYLSYGAHEPGSDAAVAIGHEVVAALRDQGLSPAWNGKVAHRILLPLEWRRRRDDSRSYRG</sequence>
<proteinExistence type="predicted"/>
<dbReference type="Proteomes" id="UP001500655">
    <property type="component" value="Unassembled WGS sequence"/>
</dbReference>
<dbReference type="Pfam" id="PF21831">
    <property type="entry name" value="DUF6891"/>
    <property type="match status" value="1"/>
</dbReference>
<protein>
    <recommendedName>
        <fullName evidence="1">DUF6891 domain-containing protein</fullName>
    </recommendedName>
</protein>
<dbReference type="EMBL" id="BAAALS010000005">
    <property type="protein sequence ID" value="GAA1744480.1"/>
    <property type="molecule type" value="Genomic_DNA"/>
</dbReference>
<reference evidence="2 3" key="1">
    <citation type="journal article" date="2019" name="Int. J. Syst. Evol. Microbiol.">
        <title>The Global Catalogue of Microorganisms (GCM) 10K type strain sequencing project: providing services to taxonomists for standard genome sequencing and annotation.</title>
        <authorList>
            <consortium name="The Broad Institute Genomics Platform"/>
            <consortium name="The Broad Institute Genome Sequencing Center for Infectious Disease"/>
            <person name="Wu L."/>
            <person name="Ma J."/>
        </authorList>
    </citation>
    <scope>NUCLEOTIDE SEQUENCE [LARGE SCALE GENOMIC DNA]</scope>
    <source>
        <strain evidence="2 3">JCM 13249</strain>
    </source>
</reference>
<gene>
    <name evidence="2" type="ORF">GCM10009681_14240</name>
</gene>
<name>A0ABN2JZ80_9ACTN</name>
<organism evidence="2 3">
    <name type="scientific">Luedemannella helvata</name>
    <dbReference type="NCBI Taxonomy" id="349315"/>
    <lineage>
        <taxon>Bacteria</taxon>
        <taxon>Bacillati</taxon>
        <taxon>Actinomycetota</taxon>
        <taxon>Actinomycetes</taxon>
        <taxon>Micromonosporales</taxon>
        <taxon>Micromonosporaceae</taxon>
        <taxon>Luedemannella</taxon>
    </lineage>
</organism>
<evidence type="ECO:0000259" key="1">
    <source>
        <dbReference type="Pfam" id="PF21831"/>
    </source>
</evidence>
<dbReference type="RefSeq" id="WP_344078153.1">
    <property type="nucleotide sequence ID" value="NZ_BAAALS010000005.1"/>
</dbReference>
<feature type="domain" description="DUF6891" evidence="1">
    <location>
        <begin position="9"/>
        <end position="195"/>
    </location>
</feature>
<keyword evidence="3" id="KW-1185">Reference proteome</keyword>
<accession>A0ABN2JZ80</accession>
<evidence type="ECO:0000313" key="3">
    <source>
        <dbReference type="Proteomes" id="UP001500655"/>
    </source>
</evidence>
<dbReference type="InterPro" id="IPR054186">
    <property type="entry name" value="DUF6891"/>
</dbReference>